<protein>
    <submittedName>
        <fullName evidence="1">Uncharacterized protein</fullName>
    </submittedName>
</protein>
<evidence type="ECO:0000313" key="1">
    <source>
        <dbReference type="EMBL" id="KKW09448.1"/>
    </source>
</evidence>
<name>A0A0G1VSF0_9BACT</name>
<dbReference type="AlphaFoldDB" id="A0A0G1VSF0"/>
<accession>A0A0G1VSF0</accession>
<sequence length="93" mass="11496">MKKIMNWLSYWDRWLCVHLPFHRLRIWWQELWIRNDEFHVSYNLDANAIVLMESSGNKSTYDFSFGFGHVTERTARYLSHLNRRRQIAHQRTL</sequence>
<dbReference type="EMBL" id="LCPZ01000001">
    <property type="protein sequence ID" value="KKW09448.1"/>
    <property type="molecule type" value="Genomic_DNA"/>
</dbReference>
<proteinExistence type="predicted"/>
<reference evidence="1 2" key="1">
    <citation type="journal article" date="2015" name="Nature">
        <title>rRNA introns, odd ribosomes, and small enigmatic genomes across a large radiation of phyla.</title>
        <authorList>
            <person name="Brown C.T."/>
            <person name="Hug L.A."/>
            <person name="Thomas B.C."/>
            <person name="Sharon I."/>
            <person name="Castelle C.J."/>
            <person name="Singh A."/>
            <person name="Wilkins M.J."/>
            <person name="Williams K.H."/>
            <person name="Banfield J.F."/>
        </authorList>
    </citation>
    <scope>NUCLEOTIDE SEQUENCE [LARGE SCALE GENOMIC DNA]</scope>
</reference>
<evidence type="ECO:0000313" key="2">
    <source>
        <dbReference type="Proteomes" id="UP000033965"/>
    </source>
</evidence>
<gene>
    <name evidence="1" type="ORF">UY44_C0001G0013</name>
</gene>
<comment type="caution">
    <text evidence="1">The sequence shown here is derived from an EMBL/GenBank/DDBJ whole genome shotgun (WGS) entry which is preliminary data.</text>
</comment>
<organism evidence="1 2">
    <name type="scientific">Candidatus Kaiserbacteria bacterium GW2011_GWA2_49_19</name>
    <dbReference type="NCBI Taxonomy" id="1618669"/>
    <lineage>
        <taxon>Bacteria</taxon>
        <taxon>Candidatus Kaiseribacteriota</taxon>
    </lineage>
</organism>
<dbReference type="Proteomes" id="UP000033965">
    <property type="component" value="Unassembled WGS sequence"/>
</dbReference>